<evidence type="ECO:0000256" key="1">
    <source>
        <dbReference type="SAM" id="MobiDB-lite"/>
    </source>
</evidence>
<feature type="region of interest" description="Disordered" evidence="1">
    <location>
        <begin position="42"/>
        <end position="89"/>
    </location>
</feature>
<dbReference type="InterPro" id="IPR041498">
    <property type="entry name" value="Big_6"/>
</dbReference>
<keyword evidence="5" id="KW-1185">Reference proteome</keyword>
<dbReference type="Gene3D" id="2.60.40.10">
    <property type="entry name" value="Immunoglobulins"/>
    <property type="match status" value="1"/>
</dbReference>
<proteinExistence type="predicted"/>
<feature type="compositionally biased region" description="Basic and acidic residues" evidence="1">
    <location>
        <begin position="42"/>
        <end position="63"/>
    </location>
</feature>
<gene>
    <name evidence="3" type="primary">bhp_1</name>
    <name evidence="4" type="synonym">bhp_2</name>
    <name evidence="3" type="ORF">SAMEA2297795_00992</name>
    <name evidence="4" type="ORF">SAMEA2297796_02513</name>
</gene>
<feature type="compositionally biased region" description="Polar residues" evidence="1">
    <location>
        <begin position="64"/>
        <end position="89"/>
    </location>
</feature>
<reference evidence="4 5" key="1">
    <citation type="submission" date="2016-09" db="EMBL/GenBank/DDBJ databases">
        <authorList>
            <consortium name="Pathogen Informatics"/>
            <person name="Sun Q."/>
            <person name="Inoue M."/>
        </authorList>
    </citation>
    <scope>NUCLEOTIDE SEQUENCE [LARGE SCALE GENOMIC DNA]</scope>
    <source>
        <strain evidence="4 5">82C</strain>
    </source>
</reference>
<dbReference type="AlphaFoldDB" id="A0A1D4RPI6"/>
<dbReference type="EMBL" id="FMPG01000002">
    <property type="protein sequence ID" value="SCS69107.1"/>
    <property type="molecule type" value="Genomic_DNA"/>
</dbReference>
<feature type="domain" description="Bacterial Ig" evidence="2">
    <location>
        <begin position="572"/>
        <end position="650"/>
    </location>
</feature>
<evidence type="ECO:0000313" key="3">
    <source>
        <dbReference type="EMBL" id="SCS69107.1"/>
    </source>
</evidence>
<evidence type="ECO:0000313" key="6">
    <source>
        <dbReference type="Proteomes" id="UP000095768"/>
    </source>
</evidence>
<dbReference type="Proteomes" id="UP000095768">
    <property type="component" value="Unassembled WGS sequence"/>
</dbReference>
<dbReference type="OrthoDB" id="2414424at2"/>
<organism evidence="3 6">
    <name type="scientific">Staphylococcus caeli</name>
    <dbReference type="NCBI Taxonomy" id="2201815"/>
    <lineage>
        <taxon>Bacteria</taxon>
        <taxon>Bacillati</taxon>
        <taxon>Bacillota</taxon>
        <taxon>Bacilli</taxon>
        <taxon>Bacillales</taxon>
        <taxon>Staphylococcaceae</taxon>
        <taxon>Staphylococcus</taxon>
    </lineage>
</organism>
<dbReference type="RefSeq" id="WP_069996629.1">
    <property type="nucleotide sequence ID" value="NZ_FMPG01000002.1"/>
</dbReference>
<protein>
    <submittedName>
        <fullName evidence="3">Cell wall associated biofilm protein</fullName>
    </submittedName>
</protein>
<feature type="region of interest" description="Disordered" evidence="1">
    <location>
        <begin position="121"/>
        <end position="157"/>
    </location>
</feature>
<name>A0A1D4RPI6_9STAP</name>
<sequence length="651" mass="74169">MKEKLIEFSLFGKKNVLIQCFMLILFMFVFTNKYNAIASENEQNKEVDLEKQTASNRVERVTENEQSPSEKSLNDSQYKQVKNSTQNAEISNIGLKDNVSSSGEKVKQQKIDSKNISAQNEHSTTINTMTTNSKVKDNVGNSESSSINPNTLANKNSVIPTSTSKMQAINKYEKENISTNTEVEKLVKEQKQRNDSKLKNIKGNNSFKETYRDQQYVGILSIETDRTNYKPGDTVKIYTEYNKNFVKPVYSEAIIYSHRSSGWFIDDPPYLFEQTSLVGRTTSFYKKPNGNWESIISIQLPKNMVDDAFNITVNSWNDSQDKYTQSFGGLYNDLIIKVMNDSTTSTLGGYKVEAFDQSTISKEEHEGPKFIKYTTDKKIYNPKDIVKITIEMQDENDIAYVQAKLKTLEPNDYKDGSQKYIPMNFANFTRNVNQLSNGNWQAIIEFEIPSYIKTGDIILDDLLSSDNLGNDNKIDYDFEKKLFRVERTENIEKFTADSVADFSKEIRGKATSNMTIYAYVNNKQIGKAEVIDGKYFMKIPKQSAGTNIQIFTKNKYNNKSKVITVRVIDRTAPMVPTANKLTPKSKIISGKSEKYSTLYVYRGTTKIGQVKVDSKGNYKLNIKAQKKGAKLTLYAMDAAKNKSKKIYIKVN</sequence>
<reference evidence="3 6" key="2">
    <citation type="submission" date="2016-09" db="EMBL/GenBank/DDBJ databases">
        <authorList>
            <consortium name="Pathogen Informatics"/>
        </authorList>
    </citation>
    <scope>NUCLEOTIDE SEQUENCE [LARGE SCALE GENOMIC DNA]</scope>
    <source>
        <strain evidence="3 6">82B</strain>
    </source>
</reference>
<dbReference type="Proteomes" id="UP000095412">
    <property type="component" value="Unassembled WGS sequence"/>
</dbReference>
<dbReference type="EMBL" id="FMPI01000030">
    <property type="protein sequence ID" value="SCT49358.1"/>
    <property type="molecule type" value="Genomic_DNA"/>
</dbReference>
<evidence type="ECO:0000313" key="4">
    <source>
        <dbReference type="EMBL" id="SCT49358.1"/>
    </source>
</evidence>
<dbReference type="Pfam" id="PF17936">
    <property type="entry name" value="Big_6"/>
    <property type="match status" value="1"/>
</dbReference>
<accession>A0A1D4RPI6</accession>
<evidence type="ECO:0000259" key="2">
    <source>
        <dbReference type="Pfam" id="PF17936"/>
    </source>
</evidence>
<evidence type="ECO:0000313" key="5">
    <source>
        <dbReference type="Proteomes" id="UP000095412"/>
    </source>
</evidence>
<dbReference type="InterPro" id="IPR013783">
    <property type="entry name" value="Ig-like_fold"/>
</dbReference>